<dbReference type="SUPFAM" id="SSF55681">
    <property type="entry name" value="Class II aaRS and biotin synthetases"/>
    <property type="match status" value="1"/>
</dbReference>
<dbReference type="InterPro" id="IPR036621">
    <property type="entry name" value="Anticodon-bd_dom_sf"/>
</dbReference>
<keyword evidence="7" id="KW-0030">Aminoacyl-tRNA synthetase</keyword>
<sequence>MNQSELFGRTLREAPKDEISTNAILLSRAGYIHKLMAGVYQYLPLGIRVLQKIEEIIREEMNAAGAQEILMPALHPKENWEKTGRFQEFDALFKVISHFDQEFALAPTHEESVVPLAQRSSLSYKDLPFGLYQIQTKFRDEPRAKSGLLRGREFRMKDLYSFHADEKSLDEYYEKIAASYEKIYKRCGLKALRVKASGGTFSKFSDEYQVITAAGEDLIFISDDGEALNRELIPEMLQTAEPGTTIQHEGKEWHVERGAEVGNIFKLKNKYSKPFGLVYTAEDGSQKDVLMGCYGIGSSRIMGTIVEVSSDAKGIIWPESVAPFMYHIIPVAAKDESKMQEILEMSLKLHNQAEWQGGALIDDRADVSPGEKFADADLIGLPIRVVISEKTLAKGGVEVKRRDSPEVTIVDAENLFSSTSSL</sequence>
<evidence type="ECO:0000256" key="2">
    <source>
        <dbReference type="ARBA" id="ARBA00019110"/>
    </source>
</evidence>
<dbReference type="Proteomes" id="UP000177362">
    <property type="component" value="Unassembled WGS sequence"/>
</dbReference>
<dbReference type="Gene3D" id="3.30.930.10">
    <property type="entry name" value="Bira Bifunctional Protein, Domain 2"/>
    <property type="match status" value="1"/>
</dbReference>
<dbReference type="Pfam" id="PF00587">
    <property type="entry name" value="tRNA-synt_2b"/>
    <property type="match status" value="1"/>
</dbReference>
<evidence type="ECO:0000313" key="12">
    <source>
        <dbReference type="Proteomes" id="UP000177362"/>
    </source>
</evidence>
<evidence type="ECO:0000256" key="7">
    <source>
        <dbReference type="ARBA" id="ARBA00023146"/>
    </source>
</evidence>
<dbReference type="InterPro" id="IPR045864">
    <property type="entry name" value="aa-tRNA-synth_II/BPL/LPL"/>
</dbReference>
<dbReference type="InterPro" id="IPR006195">
    <property type="entry name" value="aa-tRNA-synth_II"/>
</dbReference>
<dbReference type="InterPro" id="IPR002316">
    <property type="entry name" value="Pro-tRNA-ligase_IIa"/>
</dbReference>
<keyword evidence="6" id="KW-0648">Protein biosynthesis</keyword>
<dbReference type="PROSITE" id="PS50862">
    <property type="entry name" value="AA_TRNA_LIGASE_II"/>
    <property type="match status" value="1"/>
</dbReference>
<keyword evidence="4" id="KW-0547">Nucleotide-binding</keyword>
<keyword evidence="3" id="KW-0436">Ligase</keyword>
<evidence type="ECO:0000259" key="10">
    <source>
        <dbReference type="PROSITE" id="PS50862"/>
    </source>
</evidence>
<evidence type="ECO:0000256" key="6">
    <source>
        <dbReference type="ARBA" id="ARBA00022917"/>
    </source>
</evidence>
<proteinExistence type="predicted"/>
<keyword evidence="5" id="KW-0067">ATP-binding</keyword>
<comment type="caution">
    <text evidence="11">The sequence shown here is derived from an EMBL/GenBank/DDBJ whole genome shotgun (WGS) entry which is preliminary data.</text>
</comment>
<dbReference type="STRING" id="1802271.A3C11_00915"/>
<dbReference type="GO" id="GO:0005829">
    <property type="term" value="C:cytosol"/>
    <property type="evidence" value="ECO:0007669"/>
    <property type="project" value="TreeGrafter"/>
</dbReference>
<feature type="domain" description="Aminoacyl-transfer RNA synthetases class-II family profile" evidence="10">
    <location>
        <begin position="38"/>
        <end position="318"/>
    </location>
</feature>
<evidence type="ECO:0000256" key="4">
    <source>
        <dbReference type="ARBA" id="ARBA00022741"/>
    </source>
</evidence>
<name>A0A1G2KRD0_9BACT</name>
<organism evidence="11 12">
    <name type="scientific">Candidatus Sungbacteria bacterium RIFCSPHIGHO2_02_FULL_49_12</name>
    <dbReference type="NCBI Taxonomy" id="1802271"/>
    <lineage>
        <taxon>Bacteria</taxon>
        <taxon>Candidatus Sungiibacteriota</taxon>
    </lineage>
</organism>
<dbReference type="InterPro" id="IPR002314">
    <property type="entry name" value="aa-tRNA-synt_IIb"/>
</dbReference>
<dbReference type="InterPro" id="IPR050062">
    <property type="entry name" value="Pro-tRNA_synthetase"/>
</dbReference>
<dbReference type="PANTHER" id="PTHR42753:SF2">
    <property type="entry name" value="PROLINE--TRNA LIGASE"/>
    <property type="match status" value="1"/>
</dbReference>
<dbReference type="AlphaFoldDB" id="A0A1G2KRD0"/>
<evidence type="ECO:0000313" key="11">
    <source>
        <dbReference type="EMBL" id="OHA01021.1"/>
    </source>
</evidence>
<reference evidence="11 12" key="1">
    <citation type="journal article" date="2016" name="Nat. Commun.">
        <title>Thousands of microbial genomes shed light on interconnected biogeochemical processes in an aquifer system.</title>
        <authorList>
            <person name="Anantharaman K."/>
            <person name="Brown C.T."/>
            <person name="Hug L.A."/>
            <person name="Sharon I."/>
            <person name="Castelle C.J."/>
            <person name="Probst A.J."/>
            <person name="Thomas B.C."/>
            <person name="Singh A."/>
            <person name="Wilkins M.J."/>
            <person name="Karaoz U."/>
            <person name="Brodie E.L."/>
            <person name="Williams K.H."/>
            <person name="Hubbard S.S."/>
            <person name="Banfield J.F."/>
        </authorList>
    </citation>
    <scope>NUCLEOTIDE SEQUENCE [LARGE SCALE GENOMIC DNA]</scope>
</reference>
<dbReference type="SUPFAM" id="SSF52954">
    <property type="entry name" value="Class II aaRS ABD-related"/>
    <property type="match status" value="1"/>
</dbReference>
<dbReference type="GO" id="GO:0006433">
    <property type="term" value="P:prolyl-tRNA aminoacylation"/>
    <property type="evidence" value="ECO:0007669"/>
    <property type="project" value="InterPro"/>
</dbReference>
<protein>
    <recommendedName>
        <fullName evidence="2">Proline--tRNA ligase</fullName>
        <ecNumber evidence="1">6.1.1.15</ecNumber>
    </recommendedName>
    <alternativeName>
        <fullName evidence="8">Prolyl-tRNA synthetase</fullName>
    </alternativeName>
</protein>
<dbReference type="Gene3D" id="3.40.50.800">
    <property type="entry name" value="Anticodon-binding domain"/>
    <property type="match status" value="1"/>
</dbReference>
<evidence type="ECO:0000256" key="9">
    <source>
        <dbReference type="ARBA" id="ARBA00047671"/>
    </source>
</evidence>
<evidence type="ECO:0000256" key="1">
    <source>
        <dbReference type="ARBA" id="ARBA00012831"/>
    </source>
</evidence>
<dbReference type="Pfam" id="PF03129">
    <property type="entry name" value="HGTP_anticodon"/>
    <property type="match status" value="1"/>
</dbReference>
<accession>A0A1G2KRD0</accession>
<dbReference type="InterPro" id="IPR004154">
    <property type="entry name" value="Anticodon-bd"/>
</dbReference>
<dbReference type="EMBL" id="MHQJ01000030">
    <property type="protein sequence ID" value="OHA01021.1"/>
    <property type="molecule type" value="Genomic_DNA"/>
</dbReference>
<dbReference type="GO" id="GO:0005524">
    <property type="term" value="F:ATP binding"/>
    <property type="evidence" value="ECO:0007669"/>
    <property type="project" value="UniProtKB-KW"/>
</dbReference>
<dbReference type="PRINTS" id="PR01046">
    <property type="entry name" value="TRNASYNTHPRO"/>
</dbReference>
<evidence type="ECO:0000256" key="8">
    <source>
        <dbReference type="ARBA" id="ARBA00029731"/>
    </source>
</evidence>
<evidence type="ECO:0000256" key="5">
    <source>
        <dbReference type="ARBA" id="ARBA00022840"/>
    </source>
</evidence>
<evidence type="ECO:0000256" key="3">
    <source>
        <dbReference type="ARBA" id="ARBA00022598"/>
    </source>
</evidence>
<dbReference type="EC" id="6.1.1.15" evidence="1"/>
<gene>
    <name evidence="11" type="ORF">A3C11_00915</name>
</gene>
<comment type="catalytic activity">
    <reaction evidence="9">
        <text>tRNA(Pro) + L-proline + ATP = L-prolyl-tRNA(Pro) + AMP + diphosphate</text>
        <dbReference type="Rhea" id="RHEA:14305"/>
        <dbReference type="Rhea" id="RHEA-COMP:9700"/>
        <dbReference type="Rhea" id="RHEA-COMP:9702"/>
        <dbReference type="ChEBI" id="CHEBI:30616"/>
        <dbReference type="ChEBI" id="CHEBI:33019"/>
        <dbReference type="ChEBI" id="CHEBI:60039"/>
        <dbReference type="ChEBI" id="CHEBI:78442"/>
        <dbReference type="ChEBI" id="CHEBI:78532"/>
        <dbReference type="ChEBI" id="CHEBI:456215"/>
        <dbReference type="EC" id="6.1.1.15"/>
    </reaction>
</comment>
<dbReference type="PANTHER" id="PTHR42753">
    <property type="entry name" value="MITOCHONDRIAL RIBOSOME PROTEIN L39/PROLYL-TRNA LIGASE FAMILY MEMBER"/>
    <property type="match status" value="1"/>
</dbReference>
<dbReference type="GO" id="GO:0004827">
    <property type="term" value="F:proline-tRNA ligase activity"/>
    <property type="evidence" value="ECO:0007669"/>
    <property type="project" value="UniProtKB-EC"/>
</dbReference>